<dbReference type="Gene3D" id="3.60.10.10">
    <property type="entry name" value="Endonuclease/exonuclease/phosphatase"/>
    <property type="match status" value="1"/>
</dbReference>
<dbReference type="GO" id="GO:0004519">
    <property type="term" value="F:endonuclease activity"/>
    <property type="evidence" value="ECO:0007669"/>
    <property type="project" value="UniProtKB-KW"/>
</dbReference>
<evidence type="ECO:0000256" key="7">
    <source>
        <dbReference type="ARBA" id="ARBA00022842"/>
    </source>
</evidence>
<evidence type="ECO:0000256" key="4">
    <source>
        <dbReference type="ARBA" id="ARBA00022723"/>
    </source>
</evidence>
<dbReference type="PANTHER" id="PTHR15822:SF4">
    <property type="entry name" value="TYROSYL-DNA PHOSPHODIESTERASE 2"/>
    <property type="match status" value="1"/>
</dbReference>
<keyword evidence="10" id="KW-0255">Endonuclease</keyword>
<dbReference type="PANTHER" id="PTHR15822">
    <property type="entry name" value="TRAF AND TNF RECEPTOR-ASSOCIATED PROTEIN"/>
    <property type="match status" value="1"/>
</dbReference>
<feature type="domain" description="Endonuclease/exonuclease/phosphatase" evidence="9">
    <location>
        <begin position="1"/>
        <end position="257"/>
    </location>
</feature>
<dbReference type="GO" id="GO:0016787">
    <property type="term" value="F:hydrolase activity"/>
    <property type="evidence" value="ECO:0007669"/>
    <property type="project" value="UniProtKB-KW"/>
</dbReference>
<dbReference type="AlphaFoldDB" id="A0A9X2E9G8"/>
<dbReference type="InterPro" id="IPR051547">
    <property type="entry name" value="TDP2-like"/>
</dbReference>
<keyword evidence="5" id="KW-0227">DNA damage</keyword>
<organism evidence="10 11">
    <name type="scientific">Nocardia pulmonis</name>
    <dbReference type="NCBI Taxonomy" id="2951408"/>
    <lineage>
        <taxon>Bacteria</taxon>
        <taxon>Bacillati</taxon>
        <taxon>Actinomycetota</taxon>
        <taxon>Actinomycetes</taxon>
        <taxon>Mycobacteriales</taxon>
        <taxon>Nocardiaceae</taxon>
        <taxon>Nocardia</taxon>
    </lineage>
</organism>
<evidence type="ECO:0000256" key="3">
    <source>
        <dbReference type="ARBA" id="ARBA00022722"/>
    </source>
</evidence>
<dbReference type="SUPFAM" id="SSF56219">
    <property type="entry name" value="DNase I-like"/>
    <property type="match status" value="1"/>
</dbReference>
<dbReference type="Proteomes" id="UP001139157">
    <property type="component" value="Unassembled WGS sequence"/>
</dbReference>
<keyword evidence="6" id="KW-0378">Hydrolase</keyword>
<accession>A0A9X2E9G8</accession>
<keyword evidence="11" id="KW-1185">Reference proteome</keyword>
<proteinExistence type="predicted"/>
<evidence type="ECO:0000256" key="2">
    <source>
        <dbReference type="ARBA" id="ARBA00001946"/>
    </source>
</evidence>
<evidence type="ECO:0000259" key="9">
    <source>
        <dbReference type="Pfam" id="PF03372"/>
    </source>
</evidence>
<evidence type="ECO:0000256" key="1">
    <source>
        <dbReference type="ARBA" id="ARBA00001936"/>
    </source>
</evidence>
<dbReference type="RefSeq" id="WP_251914864.1">
    <property type="nucleotide sequence ID" value="NZ_JAMRXG010000010.1"/>
</dbReference>
<protein>
    <submittedName>
        <fullName evidence="10">Endonuclease/exonuclease/phosphatase family protein</fullName>
    </submittedName>
</protein>
<dbReference type="InterPro" id="IPR036691">
    <property type="entry name" value="Endo/exonu/phosph_ase_sf"/>
</dbReference>
<dbReference type="Pfam" id="PF03372">
    <property type="entry name" value="Exo_endo_phos"/>
    <property type="match status" value="1"/>
</dbReference>
<keyword evidence="3" id="KW-0540">Nuclease</keyword>
<dbReference type="GO" id="GO:0006281">
    <property type="term" value="P:DNA repair"/>
    <property type="evidence" value="ECO:0007669"/>
    <property type="project" value="UniProtKB-KW"/>
</dbReference>
<keyword evidence="4" id="KW-0479">Metal-binding</keyword>
<comment type="caution">
    <text evidence="10">The sequence shown here is derived from an EMBL/GenBank/DDBJ whole genome shotgun (WGS) entry which is preliminary data.</text>
</comment>
<dbReference type="InterPro" id="IPR005135">
    <property type="entry name" value="Endo/exonuclease/phosphatase"/>
</dbReference>
<keyword evidence="8" id="KW-0234">DNA repair</keyword>
<comment type="cofactor">
    <cofactor evidence="2">
        <name>Mg(2+)</name>
        <dbReference type="ChEBI" id="CHEBI:18420"/>
    </cofactor>
</comment>
<comment type="cofactor">
    <cofactor evidence="1">
        <name>Mn(2+)</name>
        <dbReference type="ChEBI" id="CHEBI:29035"/>
    </cofactor>
</comment>
<reference evidence="10" key="1">
    <citation type="submission" date="2022-06" db="EMBL/GenBank/DDBJ databases">
        <title>Novel species in genus nocardia.</title>
        <authorList>
            <person name="Li F."/>
        </authorList>
    </citation>
    <scope>NUCLEOTIDE SEQUENCE</scope>
    <source>
        <strain evidence="10">CDC141</strain>
    </source>
</reference>
<keyword evidence="7" id="KW-0460">Magnesium</keyword>
<evidence type="ECO:0000313" key="11">
    <source>
        <dbReference type="Proteomes" id="UP001139157"/>
    </source>
</evidence>
<evidence type="ECO:0000256" key="6">
    <source>
        <dbReference type="ARBA" id="ARBA00022801"/>
    </source>
</evidence>
<evidence type="ECO:0000256" key="8">
    <source>
        <dbReference type="ARBA" id="ARBA00023204"/>
    </source>
</evidence>
<gene>
    <name evidence="10" type="ORF">NDR86_24145</name>
</gene>
<name>A0A9X2E9G8_9NOCA</name>
<evidence type="ECO:0000256" key="5">
    <source>
        <dbReference type="ARBA" id="ARBA00022763"/>
    </source>
</evidence>
<dbReference type="EMBL" id="JAMRXG010000010">
    <property type="protein sequence ID" value="MCM6776582.1"/>
    <property type="molecule type" value="Genomic_DNA"/>
</dbReference>
<evidence type="ECO:0000313" key="10">
    <source>
        <dbReference type="EMBL" id="MCM6776582.1"/>
    </source>
</evidence>
<sequence length="269" mass="29014">MTLNIWNDEGDAAARPAVINAELRRLAPDLLALQEVLPEQVSTLVVGTDLHAVHQAQTGATVSPRAAETGGTLVASRWPPRIVEALDLRGAGATDLAYLTLAALVPLPGLGEILFVGTATSFRLDAEVERERQALALTDLDARHRTELPTIMAGDFNADPDTASIRYLTGRQSLSGRSGYYHDVWEVAGDGPGHTWSADNPNAATDIEQLVRQPGHRRRIDYIFVAGPYAHPRSYARIRGAAVAFDRPVDGVQASDHYGVVADLDIGWL</sequence>
<dbReference type="GO" id="GO:0046872">
    <property type="term" value="F:metal ion binding"/>
    <property type="evidence" value="ECO:0007669"/>
    <property type="project" value="UniProtKB-KW"/>
</dbReference>